<accession>A0A7D8H6C8</accession>
<dbReference type="Proteomes" id="UP000194422">
    <property type="component" value="Unassembled WGS sequence"/>
</dbReference>
<proteinExistence type="predicted"/>
<evidence type="ECO:0000313" key="1">
    <source>
        <dbReference type="EMBL" id="SMD58817.1"/>
    </source>
</evidence>
<sequence>MALADFRKAFKKPKSVIPITKEQMKLFTGEDPEIKLYMVEMKEDGTPGKKIPIRPIKEKDLYADNDDKELDE</sequence>
<organism evidence="1 2">
    <name type="scientific">Bacillus paranthracis</name>
    <dbReference type="NCBI Taxonomy" id="2026186"/>
    <lineage>
        <taxon>Bacteria</taxon>
        <taxon>Bacillati</taxon>
        <taxon>Bacillota</taxon>
        <taxon>Bacilli</taxon>
        <taxon>Bacillales</taxon>
        <taxon>Bacillaceae</taxon>
        <taxon>Bacillus</taxon>
        <taxon>Bacillus cereus group</taxon>
    </lineage>
</organism>
<reference evidence="1 2" key="1">
    <citation type="submission" date="2017-04" db="EMBL/GenBank/DDBJ databases">
        <authorList>
            <person name="Criscuolo A."/>
        </authorList>
    </citation>
    <scope>NUCLEOTIDE SEQUENCE [LARGE SCALE GENOMIC DNA]</scope>
    <source>
        <strain evidence="1">16-00174</strain>
    </source>
</reference>
<name>A0A7D8H6C8_9BACI</name>
<dbReference type="GeneID" id="39498946"/>
<protein>
    <submittedName>
        <fullName evidence="1">Uncharacterized protein</fullName>
    </submittedName>
</protein>
<dbReference type="EMBL" id="FWYW01000006">
    <property type="protein sequence ID" value="SMD58817.1"/>
    <property type="molecule type" value="Genomic_DNA"/>
</dbReference>
<gene>
    <name evidence="1" type="ORF">BACERE00174_00026</name>
</gene>
<dbReference type="AlphaFoldDB" id="A0A7D8H6C8"/>
<evidence type="ECO:0000313" key="2">
    <source>
        <dbReference type="Proteomes" id="UP000194422"/>
    </source>
</evidence>
<dbReference type="RefSeq" id="WP_001152025.1">
    <property type="nucleotide sequence ID" value="NZ_FWYW01000006.1"/>
</dbReference>
<comment type="caution">
    <text evidence="1">The sequence shown here is derived from an EMBL/GenBank/DDBJ whole genome shotgun (WGS) entry which is preliminary data.</text>
</comment>